<protein>
    <submittedName>
        <fullName evidence="3">TonB-dependent receptor</fullName>
    </submittedName>
</protein>
<feature type="chain" id="PRO_5045597818" evidence="1">
    <location>
        <begin position="19"/>
        <end position="923"/>
    </location>
</feature>
<sequence>MYKLLIPLFLFSVLTGYAQKAAIKGKVTDSINKTPVELATVAILHAKDTTAAALISYAQTNKDGEYELRNLPTGVPLKVVVSFVGYKSHIRFFTLIKNQLLNMGNVQLNPRELNEVVIKGERMPIVIRKDTIEFDAAAFKVRPNAVVEDLLKKLPGVEVTNKGKITVMGKDVTKVLVDGREFFSSDIRMATKNLDADMIAKVQVYDDRENDPDHLIPENNVNKIINLKFKKVLRKSIFGKIYGGEGTQDHYQTGGLFNMFRDTLQVSLLGYTNNLNSTGFDFNDLYNNGGLNRGGDAFYRGGIGGFGFRSGLGAAGKQTASVAGININTDYGKKFKMNLSYLYKHTNTINDSRNNRQQFLADTTTTTNAISNSTAKNDSHIITGTLTWRPNMATQLIYSPSLNIMNNTGENMSTASSYTNFVNPINNSVNNGNSSNNTLSFQHSLSYNKQLKKKGSSFNINHNISYNPGTGTGLDNQNFTSYTATFPSYVYRQENNTVNRNGNGNVNVSYRTPVSKKLTVDISTNEQYSLGVDKVSTYDYNPVTGQHDSFLLMKSSDLTRHSWTESASTGLTFDNQKGFNVQAHVSPQAQQVTNIFNRGFSNIDKNYFYTLPSASITYSYYNFNYNSSIQLPNIGDMIPYTVVFSPQYSVTGNPDLKPTLRHSFGLSYRKYNWQKGFNLYFNAGANFEKNSILRKVTQTSQLIETSTPINRDGRYSYNVSGSVGKQIKKWKNVQLNFNSSLNLSTNHDFFVLNQQDGYQNNYRVGFTQRMSLNYKDIIQFDPEYTLSEVYTNYKGVNNNSQSNLTHNFDAQFTFFLPKKFNIDGTYNYYYNPQVAPGFQKSSNLLNLSLARQFLKKDRAEIKLSCYDILNQSITNTRFISYNSINDNQTEIVRRYLMITLLFKFNKASYKDEPKPALNFGRMR</sequence>
<dbReference type="RefSeq" id="WP_194106568.1">
    <property type="nucleotide sequence ID" value="NZ_JADFFM010000001.1"/>
</dbReference>
<dbReference type="Gene3D" id="2.60.40.1120">
    <property type="entry name" value="Carboxypeptidase-like, regulatory domain"/>
    <property type="match status" value="1"/>
</dbReference>
<gene>
    <name evidence="3" type="ORF">IRJ18_12700</name>
</gene>
<dbReference type="SUPFAM" id="SSF49464">
    <property type="entry name" value="Carboxypeptidase regulatory domain-like"/>
    <property type="match status" value="1"/>
</dbReference>
<feature type="domain" description="Outer membrane protein beta-barrel" evidence="2">
    <location>
        <begin position="450"/>
        <end position="745"/>
    </location>
</feature>
<dbReference type="Pfam" id="PF13620">
    <property type="entry name" value="CarboxypepD_reg"/>
    <property type="match status" value="1"/>
</dbReference>
<organism evidence="3 4">
    <name type="scientific">Mucilaginibacter boryungensis</name>
    <dbReference type="NCBI Taxonomy" id="768480"/>
    <lineage>
        <taxon>Bacteria</taxon>
        <taxon>Pseudomonadati</taxon>
        <taxon>Bacteroidota</taxon>
        <taxon>Sphingobacteriia</taxon>
        <taxon>Sphingobacteriales</taxon>
        <taxon>Sphingobacteriaceae</taxon>
        <taxon>Mucilaginibacter</taxon>
    </lineage>
</organism>
<evidence type="ECO:0000259" key="2">
    <source>
        <dbReference type="Pfam" id="PF14905"/>
    </source>
</evidence>
<accession>A0ABR9XJ36</accession>
<keyword evidence="4" id="KW-1185">Reference proteome</keyword>
<keyword evidence="1" id="KW-0732">Signal</keyword>
<comment type="caution">
    <text evidence="3">The sequence shown here is derived from an EMBL/GenBank/DDBJ whole genome shotgun (WGS) entry which is preliminary data.</text>
</comment>
<dbReference type="SUPFAM" id="SSF56935">
    <property type="entry name" value="Porins"/>
    <property type="match status" value="1"/>
</dbReference>
<feature type="signal peptide" evidence="1">
    <location>
        <begin position="1"/>
        <end position="18"/>
    </location>
</feature>
<dbReference type="InterPro" id="IPR008969">
    <property type="entry name" value="CarboxyPept-like_regulatory"/>
</dbReference>
<dbReference type="Proteomes" id="UP000632774">
    <property type="component" value="Unassembled WGS sequence"/>
</dbReference>
<evidence type="ECO:0000313" key="4">
    <source>
        <dbReference type="Proteomes" id="UP000632774"/>
    </source>
</evidence>
<keyword evidence="3" id="KW-0675">Receptor</keyword>
<dbReference type="InterPro" id="IPR041700">
    <property type="entry name" value="OMP_b-brl_3"/>
</dbReference>
<dbReference type="EMBL" id="JADFFM010000001">
    <property type="protein sequence ID" value="MBE9667222.1"/>
    <property type="molecule type" value="Genomic_DNA"/>
</dbReference>
<name>A0ABR9XJ36_9SPHI</name>
<evidence type="ECO:0000313" key="3">
    <source>
        <dbReference type="EMBL" id="MBE9667222.1"/>
    </source>
</evidence>
<feature type="domain" description="Outer membrane protein beta-barrel" evidence="2">
    <location>
        <begin position="756"/>
        <end position="899"/>
    </location>
</feature>
<dbReference type="Pfam" id="PF14905">
    <property type="entry name" value="OMP_b-brl_3"/>
    <property type="match status" value="2"/>
</dbReference>
<reference evidence="3 4" key="1">
    <citation type="submission" date="2020-10" db="EMBL/GenBank/DDBJ databases">
        <title>Mucilaginibacter mali sp. nov., isolated from rhizosphere soil of apple orchard.</title>
        <authorList>
            <person name="Lee J.-S."/>
            <person name="Kim H.S."/>
            <person name="Kim J.-S."/>
        </authorList>
    </citation>
    <scope>NUCLEOTIDE SEQUENCE [LARGE SCALE GENOMIC DNA]</scope>
    <source>
        <strain evidence="3 4">KCTC 23157</strain>
    </source>
</reference>
<evidence type="ECO:0000256" key="1">
    <source>
        <dbReference type="SAM" id="SignalP"/>
    </source>
</evidence>
<proteinExistence type="predicted"/>